<dbReference type="EMBL" id="WJXW01000002">
    <property type="protein sequence ID" value="KAF9740072.1"/>
    <property type="molecule type" value="Genomic_DNA"/>
</dbReference>
<comment type="cofactor">
    <cofactor evidence="1">
        <name>FMN</name>
        <dbReference type="ChEBI" id="CHEBI:58210"/>
    </cofactor>
</comment>
<organism evidence="5 6">
    <name type="scientific">Paraphaeosphaeria minitans</name>
    <dbReference type="NCBI Taxonomy" id="565426"/>
    <lineage>
        <taxon>Eukaryota</taxon>
        <taxon>Fungi</taxon>
        <taxon>Dikarya</taxon>
        <taxon>Ascomycota</taxon>
        <taxon>Pezizomycotina</taxon>
        <taxon>Dothideomycetes</taxon>
        <taxon>Pleosporomycetidae</taxon>
        <taxon>Pleosporales</taxon>
        <taxon>Massarineae</taxon>
        <taxon>Didymosphaeriaceae</taxon>
        <taxon>Paraphaeosphaeria</taxon>
    </lineage>
</organism>
<evidence type="ECO:0000256" key="1">
    <source>
        <dbReference type="ARBA" id="ARBA00001917"/>
    </source>
</evidence>
<keyword evidence="6" id="KW-1185">Reference proteome</keyword>
<evidence type="ECO:0000313" key="5">
    <source>
        <dbReference type="EMBL" id="KAF9740072.1"/>
    </source>
</evidence>
<keyword evidence="2" id="KW-0560">Oxidoreductase</keyword>
<feature type="region of interest" description="Disordered" evidence="3">
    <location>
        <begin position="131"/>
        <end position="151"/>
    </location>
</feature>
<evidence type="ECO:0000313" key="6">
    <source>
        <dbReference type="Proteomes" id="UP000756921"/>
    </source>
</evidence>
<proteinExistence type="predicted"/>
<evidence type="ECO:0000259" key="4">
    <source>
        <dbReference type="PROSITE" id="PS51349"/>
    </source>
</evidence>
<comment type="caution">
    <text evidence="5">The sequence shown here is derived from an EMBL/GenBank/DDBJ whole genome shotgun (WGS) entry which is preliminary data.</text>
</comment>
<dbReference type="Gene3D" id="3.20.20.70">
    <property type="entry name" value="Aldolase class I"/>
    <property type="match status" value="1"/>
</dbReference>
<dbReference type="AlphaFoldDB" id="A0A9P6GQK8"/>
<dbReference type="InterPro" id="IPR037396">
    <property type="entry name" value="FMN_HAD"/>
</dbReference>
<sequence length="232" mass="25827">MYAKETIEDIAVAKSNSTINGPQVIFQQIYTNANLSITWDNIARAERTRAKAIVWTIDVPGDAVRHRAARFDTTKANFATSELPWDLYDQMKNYTSLAIIPKGIASVENAREAIRRGVKAIYISNHDGRQLDNSTTLHRPSKSPTKSTATRPRYGTDVLKLMASSVRAIGLGRPFLYANCYGREGVQKAIQMMKKEIELDAAQVGIADVRKIGPSVINARKLEDTVYIGERN</sequence>
<dbReference type="OrthoDB" id="1925334at2759"/>
<gene>
    <name evidence="5" type="ORF">PMIN01_02707</name>
</gene>
<evidence type="ECO:0000256" key="3">
    <source>
        <dbReference type="SAM" id="MobiDB-lite"/>
    </source>
</evidence>
<dbReference type="GO" id="GO:0016491">
    <property type="term" value="F:oxidoreductase activity"/>
    <property type="evidence" value="ECO:0007669"/>
    <property type="project" value="UniProtKB-KW"/>
</dbReference>
<dbReference type="PROSITE" id="PS51349">
    <property type="entry name" value="FMN_HYDROXY_ACID_DH_2"/>
    <property type="match status" value="1"/>
</dbReference>
<accession>A0A9P6GQK8</accession>
<dbReference type="PANTHER" id="PTHR10578">
    <property type="entry name" value="S -2-HYDROXY-ACID OXIDASE-RELATED"/>
    <property type="match status" value="1"/>
</dbReference>
<name>A0A9P6GQK8_9PLEO</name>
<dbReference type="SUPFAM" id="SSF51395">
    <property type="entry name" value="FMN-linked oxidoreductases"/>
    <property type="match status" value="1"/>
</dbReference>
<evidence type="ECO:0000256" key="2">
    <source>
        <dbReference type="ARBA" id="ARBA00023002"/>
    </source>
</evidence>
<dbReference type="PANTHER" id="PTHR10578:SF140">
    <property type="entry name" value="FMN HYDROXY ACID DEHYDROGENASE DOMAIN-CONTAINING PROTEIN"/>
    <property type="match status" value="1"/>
</dbReference>
<dbReference type="InterPro" id="IPR000262">
    <property type="entry name" value="FMN-dep_DH"/>
</dbReference>
<protein>
    <submittedName>
        <fullName evidence="5">Peroxisomal (S)-2-hydroxy-acid oxidase</fullName>
    </submittedName>
</protein>
<reference evidence="5" key="1">
    <citation type="journal article" date="2020" name="Mol. Plant Microbe Interact.">
        <title>Genome Sequence of the Biocontrol Agent Coniothyrium minitans strain Conio (IMI 134523).</title>
        <authorList>
            <person name="Patel D."/>
            <person name="Shittu T.A."/>
            <person name="Baroncelli R."/>
            <person name="Muthumeenakshi S."/>
            <person name="Osborne T.H."/>
            <person name="Janganan T.K."/>
            <person name="Sreenivasaprasad S."/>
        </authorList>
    </citation>
    <scope>NUCLEOTIDE SEQUENCE</scope>
    <source>
        <strain evidence="5">Conio</strain>
    </source>
</reference>
<dbReference type="Proteomes" id="UP000756921">
    <property type="component" value="Unassembled WGS sequence"/>
</dbReference>
<feature type="domain" description="FMN hydroxy acid dehydrogenase" evidence="4">
    <location>
        <begin position="1"/>
        <end position="222"/>
    </location>
</feature>
<dbReference type="Pfam" id="PF01070">
    <property type="entry name" value="FMN_dh"/>
    <property type="match status" value="3"/>
</dbReference>
<dbReference type="InterPro" id="IPR013785">
    <property type="entry name" value="Aldolase_TIM"/>
</dbReference>
<feature type="compositionally biased region" description="Polar residues" evidence="3">
    <location>
        <begin position="131"/>
        <end position="150"/>
    </location>
</feature>